<dbReference type="Gene3D" id="1.50.10.10">
    <property type="match status" value="1"/>
</dbReference>
<dbReference type="Pfam" id="PF01204">
    <property type="entry name" value="Trehalase"/>
    <property type="match status" value="1"/>
</dbReference>
<dbReference type="Proteomes" id="UP001310022">
    <property type="component" value="Unassembled WGS sequence"/>
</dbReference>
<proteinExistence type="predicted"/>
<dbReference type="PRINTS" id="PR00744">
    <property type="entry name" value="GLHYDRLASE37"/>
</dbReference>
<dbReference type="SUPFAM" id="SSF48208">
    <property type="entry name" value="Six-hairpin glycosidases"/>
    <property type="match status" value="1"/>
</dbReference>
<dbReference type="PANTHER" id="PTHR23403">
    <property type="entry name" value="TREHALASE"/>
    <property type="match status" value="1"/>
</dbReference>
<protein>
    <recommendedName>
        <fullName evidence="3">Trehalase</fullName>
    </recommendedName>
</protein>
<evidence type="ECO:0000313" key="2">
    <source>
        <dbReference type="Proteomes" id="UP001310022"/>
    </source>
</evidence>
<reference evidence="1 2" key="1">
    <citation type="submission" date="2021-12" db="EMBL/GenBank/DDBJ databases">
        <title>Genome sequencing of bacteria with rrn-lacking chromosome and rrn-plasmid.</title>
        <authorList>
            <person name="Anda M."/>
            <person name="Iwasaki W."/>
        </authorList>
    </citation>
    <scope>NUCLEOTIDE SEQUENCE [LARGE SCALE GENOMIC DNA]</scope>
    <source>
        <strain evidence="1 2">NBRC 15940</strain>
    </source>
</reference>
<sequence length="446" mass="52520">MYKFFITCLLGAFSYFFFVEKSNSSFSQIDQIIAERWDDYIGQHESLPLPFTISLEEQSHFYYWDVFFTNKGLILHKRFDLAKNNIDNFIYEIQTFGYIPNATASWGYNRSQPPYFSMMVRDFYEANPAVGKKWLKKAYLAALKEYHFWTATGPDIIEDHSTPVPGLQRYSHHASEEELASVYDGIKHRFPNLKPMKEEEKIKFGADIIAECATGMDFTWRFDQRCTDFIAVDLNANLYQYEQNFIWFEEILGLGGENDWAAMAKNRKKLINTYCWDEQRQVFTDYDFVNKRYNPNRSFGMFLPFFWNIASEQQAQALKTAYLPLQSDWGITATEHIEVDYNLQWDGDAIWPPVQLLAEGAFRNYGEEEIARNIGLRYLKLINKNYVNPVPEQYTGSEGKAHERPSGFLWEKYNTQGEINDKDYAAHQMMGWSAGVYVYFFYRYMS</sequence>
<name>A0AAN4W321_9BACT</name>
<gene>
    <name evidence="1" type="ORF">PEDI_49700</name>
</gene>
<comment type="caution">
    <text evidence="1">The sequence shown here is derived from an EMBL/GenBank/DDBJ whole genome shotgun (WGS) entry which is preliminary data.</text>
</comment>
<dbReference type="InterPro" id="IPR008928">
    <property type="entry name" value="6-hairpin_glycosidase_sf"/>
</dbReference>
<dbReference type="PANTHER" id="PTHR23403:SF6">
    <property type="entry name" value="CYTOSOLIC NEUTRAL TREHALASE-RELATED"/>
    <property type="match status" value="1"/>
</dbReference>
<keyword evidence="2" id="KW-1185">Reference proteome</keyword>
<dbReference type="InterPro" id="IPR001661">
    <property type="entry name" value="Glyco_hydro_37"/>
</dbReference>
<dbReference type="EMBL" id="BQKE01000005">
    <property type="protein sequence ID" value="GJM64418.1"/>
    <property type="molecule type" value="Genomic_DNA"/>
</dbReference>
<accession>A0AAN4W321</accession>
<dbReference type="GO" id="GO:0004555">
    <property type="term" value="F:alpha,alpha-trehalase activity"/>
    <property type="evidence" value="ECO:0007669"/>
    <property type="project" value="InterPro"/>
</dbReference>
<dbReference type="GO" id="GO:0005993">
    <property type="term" value="P:trehalose catabolic process"/>
    <property type="evidence" value="ECO:0007669"/>
    <property type="project" value="TreeGrafter"/>
</dbReference>
<organism evidence="1 2">
    <name type="scientific">Persicobacter diffluens</name>
    <dbReference type="NCBI Taxonomy" id="981"/>
    <lineage>
        <taxon>Bacteria</taxon>
        <taxon>Pseudomonadati</taxon>
        <taxon>Bacteroidota</taxon>
        <taxon>Cytophagia</taxon>
        <taxon>Cytophagales</taxon>
        <taxon>Persicobacteraceae</taxon>
        <taxon>Persicobacter</taxon>
    </lineage>
</organism>
<evidence type="ECO:0008006" key="3">
    <source>
        <dbReference type="Google" id="ProtNLM"/>
    </source>
</evidence>
<dbReference type="InterPro" id="IPR012341">
    <property type="entry name" value="6hp_glycosidase-like_sf"/>
</dbReference>
<evidence type="ECO:0000313" key="1">
    <source>
        <dbReference type="EMBL" id="GJM64418.1"/>
    </source>
</evidence>
<dbReference type="AlphaFoldDB" id="A0AAN4W321"/>